<accession>A0ABW7Z4R5</accession>
<feature type="domain" description="Activator of Hsp90 ATPase homologue 1/2-like C-terminal" evidence="2">
    <location>
        <begin position="10"/>
        <end position="134"/>
    </location>
</feature>
<comment type="caution">
    <text evidence="3">The sequence shown here is derived from an EMBL/GenBank/DDBJ whole genome shotgun (WGS) entry which is preliminary data.</text>
</comment>
<dbReference type="Gene3D" id="3.30.530.20">
    <property type="match status" value="1"/>
</dbReference>
<keyword evidence="4" id="KW-1185">Reference proteome</keyword>
<comment type="similarity">
    <text evidence="1">Belongs to the AHA1 family.</text>
</comment>
<proteinExistence type="inferred from homology"/>
<dbReference type="EMBL" id="JBITGY010000011">
    <property type="protein sequence ID" value="MFI6503169.1"/>
    <property type="molecule type" value="Genomic_DNA"/>
</dbReference>
<dbReference type="CDD" id="cd07814">
    <property type="entry name" value="SRPBCC_CalC_Aha1-like"/>
    <property type="match status" value="1"/>
</dbReference>
<dbReference type="Pfam" id="PF08327">
    <property type="entry name" value="AHSA1"/>
    <property type="match status" value="1"/>
</dbReference>
<evidence type="ECO:0000256" key="1">
    <source>
        <dbReference type="ARBA" id="ARBA00006817"/>
    </source>
</evidence>
<dbReference type="InterPro" id="IPR023393">
    <property type="entry name" value="START-like_dom_sf"/>
</dbReference>
<reference evidence="3 4" key="1">
    <citation type="submission" date="2024-10" db="EMBL/GenBank/DDBJ databases">
        <title>The Natural Products Discovery Center: Release of the First 8490 Sequenced Strains for Exploring Actinobacteria Biosynthetic Diversity.</title>
        <authorList>
            <person name="Kalkreuter E."/>
            <person name="Kautsar S.A."/>
            <person name="Yang D."/>
            <person name="Bader C.D."/>
            <person name="Teijaro C.N."/>
            <person name="Fluegel L."/>
            <person name="Davis C.M."/>
            <person name="Simpson J.R."/>
            <person name="Lauterbach L."/>
            <person name="Steele A.D."/>
            <person name="Gui C."/>
            <person name="Meng S."/>
            <person name="Li G."/>
            <person name="Viehrig K."/>
            <person name="Ye F."/>
            <person name="Su P."/>
            <person name="Kiefer A.F."/>
            <person name="Nichols A."/>
            <person name="Cepeda A.J."/>
            <person name="Yan W."/>
            <person name="Fan B."/>
            <person name="Jiang Y."/>
            <person name="Adhikari A."/>
            <person name="Zheng C.-J."/>
            <person name="Schuster L."/>
            <person name="Cowan T.M."/>
            <person name="Smanski M.J."/>
            <person name="Chevrette M.G."/>
            <person name="De Carvalho L.P.S."/>
            <person name="Shen B."/>
        </authorList>
    </citation>
    <scope>NUCLEOTIDE SEQUENCE [LARGE SCALE GENOMIC DNA]</scope>
    <source>
        <strain evidence="3 4">NPDC050545</strain>
    </source>
</reference>
<evidence type="ECO:0000313" key="3">
    <source>
        <dbReference type="EMBL" id="MFI6503169.1"/>
    </source>
</evidence>
<dbReference type="InterPro" id="IPR013538">
    <property type="entry name" value="ASHA1/2-like_C"/>
</dbReference>
<dbReference type="Proteomes" id="UP001612741">
    <property type="component" value="Unassembled WGS sequence"/>
</dbReference>
<gene>
    <name evidence="3" type="ORF">ACIBG2_37710</name>
</gene>
<evidence type="ECO:0000259" key="2">
    <source>
        <dbReference type="Pfam" id="PF08327"/>
    </source>
</evidence>
<organism evidence="3 4">
    <name type="scientific">Nonomuraea typhae</name>
    <dbReference type="NCBI Taxonomy" id="2603600"/>
    <lineage>
        <taxon>Bacteria</taxon>
        <taxon>Bacillati</taxon>
        <taxon>Actinomycetota</taxon>
        <taxon>Actinomycetes</taxon>
        <taxon>Streptosporangiales</taxon>
        <taxon>Streptosporangiaceae</taxon>
        <taxon>Nonomuraea</taxon>
    </lineage>
</organism>
<sequence length="134" mass="14939">MIVDESLLIQAPPERVWRALTDALDRAEWWGYIDLDVTVGGKVEERWSDDSGHPMLTEGVVTEVEEGRMFRFTWSDAEQPVATTVEITLAPAGTGTVVTVLETGWEHVPGGAALAADHRAGWRVHLTNLRRYLQ</sequence>
<name>A0ABW7Z4R5_9ACTN</name>
<dbReference type="SUPFAM" id="SSF55961">
    <property type="entry name" value="Bet v1-like"/>
    <property type="match status" value="1"/>
</dbReference>
<protein>
    <submittedName>
        <fullName evidence="3">SRPBCC domain-containing protein</fullName>
    </submittedName>
</protein>
<evidence type="ECO:0000313" key="4">
    <source>
        <dbReference type="Proteomes" id="UP001612741"/>
    </source>
</evidence>
<dbReference type="RefSeq" id="WP_397088961.1">
    <property type="nucleotide sequence ID" value="NZ_JBITGY010000011.1"/>
</dbReference>